<feature type="transmembrane region" description="Helical" evidence="2">
    <location>
        <begin position="20"/>
        <end position="41"/>
    </location>
</feature>
<protein>
    <recommendedName>
        <fullName evidence="5">Secreted protein</fullName>
    </recommendedName>
</protein>
<organism evidence="3 4">
    <name type="scientific">Nocardioides daeguensis</name>
    <dbReference type="NCBI Taxonomy" id="908359"/>
    <lineage>
        <taxon>Bacteria</taxon>
        <taxon>Bacillati</taxon>
        <taxon>Actinomycetota</taxon>
        <taxon>Actinomycetes</taxon>
        <taxon>Propionibacteriales</taxon>
        <taxon>Nocardioidaceae</taxon>
        <taxon>Nocardioides</taxon>
    </lineage>
</organism>
<dbReference type="EMBL" id="BAABBB010000003">
    <property type="protein sequence ID" value="GAA3519049.1"/>
    <property type="molecule type" value="Genomic_DNA"/>
</dbReference>
<feature type="region of interest" description="Disordered" evidence="1">
    <location>
        <begin position="44"/>
        <end position="80"/>
    </location>
</feature>
<keyword evidence="4" id="KW-1185">Reference proteome</keyword>
<sequence length="269" mass="28100">MRNEMSDRINGPMGESRTTLLRVGVLVVIAALVATAVWLGARGRADDNGGTDTASGGSSQSKGQNVSVEQVAPDTAPADGVVIPTGAEVVDGHPVRFPATDLGAVALQVEVAKAQLGFDYDQAAAVAGLYAAPEDKAVFEQRARDAVALRRQQAGVPKEGDVPPPASYAVTPIAYTLEELAADDGGYYAVNLLSYVTLTTANGKVSDRLYAGTQLMRWTEVDGVGDWRLVQGSDEDIDHLVSTGQPQAVAPGTPEYKQAGWIPINGAPQ</sequence>
<comment type="caution">
    <text evidence="3">The sequence shown here is derived from an EMBL/GenBank/DDBJ whole genome shotgun (WGS) entry which is preliminary data.</text>
</comment>
<evidence type="ECO:0008006" key="5">
    <source>
        <dbReference type="Google" id="ProtNLM"/>
    </source>
</evidence>
<keyword evidence="2" id="KW-1133">Transmembrane helix</keyword>
<evidence type="ECO:0000256" key="2">
    <source>
        <dbReference type="SAM" id="Phobius"/>
    </source>
</evidence>
<feature type="compositionally biased region" description="Polar residues" evidence="1">
    <location>
        <begin position="50"/>
        <end position="68"/>
    </location>
</feature>
<keyword evidence="2" id="KW-0812">Transmembrane</keyword>
<proteinExistence type="predicted"/>
<gene>
    <name evidence="3" type="ORF">GCM10022263_03540</name>
</gene>
<reference evidence="4" key="1">
    <citation type="journal article" date="2019" name="Int. J. Syst. Evol. Microbiol.">
        <title>The Global Catalogue of Microorganisms (GCM) 10K type strain sequencing project: providing services to taxonomists for standard genome sequencing and annotation.</title>
        <authorList>
            <consortium name="The Broad Institute Genomics Platform"/>
            <consortium name="The Broad Institute Genome Sequencing Center for Infectious Disease"/>
            <person name="Wu L."/>
            <person name="Ma J."/>
        </authorList>
    </citation>
    <scope>NUCLEOTIDE SEQUENCE [LARGE SCALE GENOMIC DNA]</scope>
    <source>
        <strain evidence="4">JCM 17460</strain>
    </source>
</reference>
<evidence type="ECO:0000313" key="4">
    <source>
        <dbReference type="Proteomes" id="UP001500301"/>
    </source>
</evidence>
<name>A0ABP6UU93_9ACTN</name>
<dbReference type="Proteomes" id="UP001500301">
    <property type="component" value="Unassembled WGS sequence"/>
</dbReference>
<evidence type="ECO:0000256" key="1">
    <source>
        <dbReference type="SAM" id="MobiDB-lite"/>
    </source>
</evidence>
<keyword evidence="2" id="KW-0472">Membrane</keyword>
<evidence type="ECO:0000313" key="3">
    <source>
        <dbReference type="EMBL" id="GAA3519049.1"/>
    </source>
</evidence>
<accession>A0ABP6UU93</accession>